<evidence type="ECO:0000313" key="3">
    <source>
        <dbReference type="EMBL" id="GJJ73729.1"/>
    </source>
</evidence>
<feature type="transmembrane region" description="Helical" evidence="2">
    <location>
        <begin position="44"/>
        <end position="64"/>
    </location>
</feature>
<comment type="caution">
    <text evidence="3">The sequence shown here is derived from an EMBL/GenBank/DDBJ whole genome shotgun (WGS) entry which is preliminary data.</text>
</comment>
<dbReference type="Proteomes" id="UP000827284">
    <property type="component" value="Unassembled WGS sequence"/>
</dbReference>
<evidence type="ECO:0000256" key="1">
    <source>
        <dbReference type="SAM" id="MobiDB-lite"/>
    </source>
</evidence>
<feature type="transmembrane region" description="Helical" evidence="2">
    <location>
        <begin position="76"/>
        <end position="95"/>
    </location>
</feature>
<gene>
    <name evidence="3" type="ORF">EMPS_06087</name>
</gene>
<feature type="transmembrane region" description="Helical" evidence="2">
    <location>
        <begin position="287"/>
        <end position="305"/>
    </location>
</feature>
<evidence type="ECO:0008006" key="5">
    <source>
        <dbReference type="Google" id="ProtNLM"/>
    </source>
</evidence>
<feature type="region of interest" description="Disordered" evidence="1">
    <location>
        <begin position="350"/>
        <end position="385"/>
    </location>
</feature>
<feature type="transmembrane region" description="Helical" evidence="2">
    <location>
        <begin position="254"/>
        <end position="280"/>
    </location>
</feature>
<dbReference type="AlphaFoldDB" id="A0A9P3HBN1"/>
<feature type="transmembrane region" description="Helical" evidence="2">
    <location>
        <begin position="317"/>
        <end position="337"/>
    </location>
</feature>
<protein>
    <recommendedName>
        <fullName evidence="5">TLC domain-containing protein</fullName>
    </recommendedName>
</protein>
<accession>A0A9P3HBN1</accession>
<organism evidence="3 4">
    <name type="scientific">Entomortierella parvispora</name>
    <dbReference type="NCBI Taxonomy" id="205924"/>
    <lineage>
        <taxon>Eukaryota</taxon>
        <taxon>Fungi</taxon>
        <taxon>Fungi incertae sedis</taxon>
        <taxon>Mucoromycota</taxon>
        <taxon>Mortierellomycotina</taxon>
        <taxon>Mortierellomycetes</taxon>
        <taxon>Mortierellales</taxon>
        <taxon>Mortierellaceae</taxon>
        <taxon>Entomortierella</taxon>
    </lineage>
</organism>
<keyword evidence="4" id="KW-1185">Reference proteome</keyword>
<keyword evidence="2" id="KW-1133">Transmembrane helix</keyword>
<reference evidence="3" key="2">
    <citation type="journal article" date="2022" name="Microbiol. Resour. Announc.">
        <title>Whole-Genome Sequence of Entomortierella parvispora E1425, a Mucoromycotan Fungus Associated with Burkholderiaceae-Related Endosymbiotic Bacteria.</title>
        <authorList>
            <person name="Herlambang A."/>
            <person name="Guo Y."/>
            <person name="Takashima Y."/>
            <person name="Narisawa K."/>
            <person name="Ohta H."/>
            <person name="Nishizawa T."/>
        </authorList>
    </citation>
    <scope>NUCLEOTIDE SEQUENCE</scope>
    <source>
        <strain evidence="3">E1425</strain>
    </source>
</reference>
<dbReference type="OrthoDB" id="341353at2759"/>
<keyword evidence="2" id="KW-0472">Membrane</keyword>
<evidence type="ECO:0000256" key="2">
    <source>
        <dbReference type="SAM" id="Phobius"/>
    </source>
</evidence>
<name>A0A9P3HBN1_9FUNG</name>
<dbReference type="EMBL" id="BQFW01000008">
    <property type="protein sequence ID" value="GJJ73729.1"/>
    <property type="molecule type" value="Genomic_DNA"/>
</dbReference>
<keyword evidence="2" id="KW-0812">Transmembrane</keyword>
<sequence>MDSHPLQSAQEALRLLDDIASNQGATFTAYEKFLGIELNPYNVVFLKTIPIAFIMQFVLFYPTWYFVPSLTTNRRGLAWVATFYCACFMFSLSLLEIGQLRCTIFDYLGLDSTSLGLPPSATVFSHWMPALHQWAMQLGSSANGQQATFVLCKLGDVLRWFIAQPLFSLAPLKPVLTASPDRPFFWGGGGRLLVSFENYPRDSMTASLICGYFIGYALGDQVLSYAHYRDQVGILTGDIHHAMYSIITLSMCRVGALSIFAVIAGMSECSTVFLCWGYMFPKLKSDFWFSVFFFGARIFFNFVGVHELAFNVGPAGGAAYIYAISFVMHSFWFSKFVRIQMYKARKRAKEQLEQTQKQQEDGSKALSSSGSTETSGQFKSSDAPVIQLRASAEKKRQ</sequence>
<reference evidence="3" key="1">
    <citation type="submission" date="2021-11" db="EMBL/GenBank/DDBJ databases">
        <authorList>
            <person name="Herlambang A."/>
            <person name="Guo Y."/>
            <person name="Takashima Y."/>
            <person name="Nishizawa T."/>
        </authorList>
    </citation>
    <scope>NUCLEOTIDE SEQUENCE</scope>
    <source>
        <strain evidence="3">E1425</strain>
    </source>
</reference>
<evidence type="ECO:0000313" key="4">
    <source>
        <dbReference type="Proteomes" id="UP000827284"/>
    </source>
</evidence>
<proteinExistence type="predicted"/>
<feature type="compositionally biased region" description="Polar residues" evidence="1">
    <location>
        <begin position="365"/>
        <end position="380"/>
    </location>
</feature>